<dbReference type="Pfam" id="PF12796">
    <property type="entry name" value="Ank_2"/>
    <property type="match status" value="1"/>
</dbReference>
<dbReference type="InterPro" id="IPR036770">
    <property type="entry name" value="Ankyrin_rpt-contain_sf"/>
</dbReference>
<dbReference type="Proteomes" id="UP000195557">
    <property type="component" value="Unassembled WGS sequence"/>
</dbReference>
<proteinExistence type="predicted"/>
<reference evidence="2" key="1">
    <citation type="submission" date="2017-04" db="EMBL/GenBank/DDBJ databases">
        <title>Population genomics of picophytoplankton unveils novel chromosome hypervariability.</title>
        <authorList>
            <consortium name="DOE Joint Genome Institute"/>
            <person name="Blanc-Mathieu R."/>
            <person name="Krasovec M."/>
            <person name="Hebrard M."/>
            <person name="Yau S."/>
            <person name="Desgranges E."/>
            <person name="Martin J."/>
            <person name="Schackwitz W."/>
            <person name="Kuo A."/>
            <person name="Salin G."/>
            <person name="Donnadieu C."/>
            <person name="Desdevises Y."/>
            <person name="Sanchez-Ferandin S."/>
            <person name="Moreau H."/>
            <person name="Rivals E."/>
            <person name="Grigoriev I.V."/>
            <person name="Grimsley N."/>
            <person name="Eyre-Walker A."/>
            <person name="Piganeau G."/>
        </authorList>
    </citation>
    <scope>NUCLEOTIDE SEQUENCE [LARGE SCALE GENOMIC DNA]</scope>
    <source>
        <strain evidence="2">RCC 1115</strain>
    </source>
</reference>
<dbReference type="AlphaFoldDB" id="A0A1Y5I3U2"/>
<feature type="region of interest" description="Disordered" evidence="1">
    <location>
        <begin position="211"/>
        <end position="274"/>
    </location>
</feature>
<name>A0A1Y5I3U2_OSTTA</name>
<evidence type="ECO:0000256" key="1">
    <source>
        <dbReference type="SAM" id="MobiDB-lite"/>
    </source>
</evidence>
<feature type="compositionally biased region" description="Basic and acidic residues" evidence="1">
    <location>
        <begin position="219"/>
        <end position="236"/>
    </location>
</feature>
<evidence type="ECO:0000313" key="2">
    <source>
        <dbReference type="EMBL" id="OUS42874.1"/>
    </source>
</evidence>
<feature type="compositionally biased region" description="Acidic residues" evidence="1">
    <location>
        <begin position="248"/>
        <end position="261"/>
    </location>
</feature>
<organism evidence="2">
    <name type="scientific">Ostreococcus tauri</name>
    <name type="common">Marine green alga</name>
    <dbReference type="NCBI Taxonomy" id="70448"/>
    <lineage>
        <taxon>Eukaryota</taxon>
        <taxon>Viridiplantae</taxon>
        <taxon>Chlorophyta</taxon>
        <taxon>Mamiellophyceae</taxon>
        <taxon>Mamiellales</taxon>
        <taxon>Bathycoccaceae</taxon>
        <taxon>Ostreococcus</taxon>
    </lineage>
</organism>
<protein>
    <submittedName>
        <fullName evidence="2">Uncharacterized protein</fullName>
    </submittedName>
</protein>
<gene>
    <name evidence="2" type="ORF">BE221DRAFT_187616</name>
</gene>
<dbReference type="Gene3D" id="1.25.40.20">
    <property type="entry name" value="Ankyrin repeat-containing domain"/>
    <property type="match status" value="1"/>
</dbReference>
<sequence>MSKDEIRSVFAFLVTRADDVTGEYDVDYDTFASEVEPRTRRDEEMKEAYALCDELIGCGAVAAQILEILNNPNIEAFSDETDWVGADEWAAMRDTRAESGRGVGTASDFAREAQLISAGIRACRLNRPRDIERLVDDEGLDVDARDETNEGQTLLMISAANGNKAACKKLLILGAMPDALDTLGRTAVDVAAKYNHFALAEYLQTHGVPLGSDGADGATHSKENYEPFSESSRHESPGPGKSASYRDNDDDDDDDDDDGDGEFASPSAPPMDVDAALAVDERRAVDYQSPLLTPD</sequence>
<dbReference type="InterPro" id="IPR002110">
    <property type="entry name" value="Ankyrin_rpt"/>
</dbReference>
<accession>A0A1Y5I3U2</accession>
<dbReference type="SMART" id="SM00248">
    <property type="entry name" value="ANK"/>
    <property type="match status" value="2"/>
</dbReference>
<dbReference type="SUPFAM" id="SSF48403">
    <property type="entry name" value="Ankyrin repeat"/>
    <property type="match status" value="1"/>
</dbReference>
<dbReference type="EMBL" id="KZ155838">
    <property type="protein sequence ID" value="OUS42874.1"/>
    <property type="molecule type" value="Genomic_DNA"/>
</dbReference>